<proteinExistence type="predicted"/>
<sequence length="240" mass="27116">MKRAAVNACPILSKAKKISSGKGSGNADSELNARILKEGSVKTKTFRKDDSVSLIQQDPVNDRAEHFCHFYGKDSPFSNFQPDKFVLDGVQYNCSEQYMMYQKAKLFNDEEEANNILKATDPFEMKRCGRRVKGFENDVWYKYCVGIVKKGVKAKFKQNPHLEKALIDTFPRILAEATPRGPLWGIGLGLSDPLIRNRNTWRGENWLGYLLTDVRNQIMEEKGMFSSVASGTQDADKGCN</sequence>
<dbReference type="NCBIfam" id="TIGR02464">
    <property type="entry name" value="ribofla_fusion"/>
    <property type="match status" value="1"/>
</dbReference>
<name>K1PZG6_MAGGI</name>
<dbReference type="HOGENOM" id="CLU_084247_1_0_1"/>
<evidence type="ECO:0000259" key="1">
    <source>
        <dbReference type="Pfam" id="PF08719"/>
    </source>
</evidence>
<dbReference type="EMBL" id="JH817298">
    <property type="protein sequence ID" value="EKC24474.1"/>
    <property type="molecule type" value="Genomic_DNA"/>
</dbReference>
<dbReference type="Gene3D" id="1.10.357.40">
    <property type="entry name" value="YbiA-like"/>
    <property type="match status" value="1"/>
</dbReference>
<accession>K1PZG6</accession>
<reference evidence="2" key="1">
    <citation type="journal article" date="2012" name="Nature">
        <title>The oyster genome reveals stress adaptation and complexity of shell formation.</title>
        <authorList>
            <person name="Zhang G."/>
            <person name="Fang X."/>
            <person name="Guo X."/>
            <person name="Li L."/>
            <person name="Luo R."/>
            <person name="Xu F."/>
            <person name="Yang P."/>
            <person name="Zhang L."/>
            <person name="Wang X."/>
            <person name="Qi H."/>
            <person name="Xiong Z."/>
            <person name="Que H."/>
            <person name="Xie Y."/>
            <person name="Holland P.W."/>
            <person name="Paps J."/>
            <person name="Zhu Y."/>
            <person name="Wu F."/>
            <person name="Chen Y."/>
            <person name="Wang J."/>
            <person name="Peng C."/>
            <person name="Meng J."/>
            <person name="Yang L."/>
            <person name="Liu J."/>
            <person name="Wen B."/>
            <person name="Zhang N."/>
            <person name="Huang Z."/>
            <person name="Zhu Q."/>
            <person name="Feng Y."/>
            <person name="Mount A."/>
            <person name="Hedgecock D."/>
            <person name="Xu Z."/>
            <person name="Liu Y."/>
            <person name="Domazet-Loso T."/>
            <person name="Du Y."/>
            <person name="Sun X."/>
            <person name="Zhang S."/>
            <person name="Liu B."/>
            <person name="Cheng P."/>
            <person name="Jiang X."/>
            <person name="Li J."/>
            <person name="Fan D."/>
            <person name="Wang W."/>
            <person name="Fu W."/>
            <person name="Wang T."/>
            <person name="Wang B."/>
            <person name="Zhang J."/>
            <person name="Peng Z."/>
            <person name="Li Y."/>
            <person name="Li N."/>
            <person name="Wang J."/>
            <person name="Chen M."/>
            <person name="He Y."/>
            <person name="Tan F."/>
            <person name="Song X."/>
            <person name="Zheng Q."/>
            <person name="Huang R."/>
            <person name="Yang H."/>
            <person name="Du X."/>
            <person name="Chen L."/>
            <person name="Yang M."/>
            <person name="Gaffney P.M."/>
            <person name="Wang S."/>
            <person name="Luo L."/>
            <person name="She Z."/>
            <person name="Ming Y."/>
            <person name="Huang W."/>
            <person name="Zhang S."/>
            <person name="Huang B."/>
            <person name="Zhang Y."/>
            <person name="Qu T."/>
            <person name="Ni P."/>
            <person name="Miao G."/>
            <person name="Wang J."/>
            <person name="Wang Q."/>
            <person name="Steinberg C.E."/>
            <person name="Wang H."/>
            <person name="Li N."/>
            <person name="Qian L."/>
            <person name="Zhang G."/>
            <person name="Li Y."/>
            <person name="Yang H."/>
            <person name="Liu X."/>
            <person name="Wang J."/>
            <person name="Yin Y."/>
            <person name="Wang J."/>
        </authorList>
    </citation>
    <scope>NUCLEOTIDE SEQUENCE [LARGE SCALE GENOMIC DNA]</scope>
    <source>
        <strain evidence="2">05x7-T-G4-1.051#20</strain>
    </source>
</reference>
<organism evidence="2">
    <name type="scientific">Magallana gigas</name>
    <name type="common">Pacific oyster</name>
    <name type="synonym">Crassostrea gigas</name>
    <dbReference type="NCBI Taxonomy" id="29159"/>
    <lineage>
        <taxon>Eukaryota</taxon>
        <taxon>Metazoa</taxon>
        <taxon>Spiralia</taxon>
        <taxon>Lophotrochozoa</taxon>
        <taxon>Mollusca</taxon>
        <taxon>Bivalvia</taxon>
        <taxon>Autobranchia</taxon>
        <taxon>Pteriomorphia</taxon>
        <taxon>Ostreida</taxon>
        <taxon>Ostreoidea</taxon>
        <taxon>Ostreidae</taxon>
        <taxon>Magallana</taxon>
    </lineage>
</organism>
<dbReference type="InterPro" id="IPR012816">
    <property type="entry name" value="NADAR"/>
</dbReference>
<dbReference type="AlphaFoldDB" id="K1PZG6"/>
<gene>
    <name evidence="2" type="ORF">CGI_10019576</name>
</gene>
<protein>
    <recommendedName>
        <fullName evidence="1">NADAR domain-containing protein</fullName>
    </recommendedName>
</protein>
<dbReference type="SUPFAM" id="SSF143990">
    <property type="entry name" value="YbiA-like"/>
    <property type="match status" value="1"/>
</dbReference>
<dbReference type="InterPro" id="IPR037238">
    <property type="entry name" value="YbiA-like_sf"/>
</dbReference>
<dbReference type="Pfam" id="PF08719">
    <property type="entry name" value="NADAR"/>
    <property type="match status" value="1"/>
</dbReference>
<evidence type="ECO:0000313" key="2">
    <source>
        <dbReference type="EMBL" id="EKC24474.1"/>
    </source>
</evidence>
<dbReference type="InParanoid" id="K1PZG6"/>
<dbReference type="CDD" id="cd15457">
    <property type="entry name" value="NADAR"/>
    <property type="match status" value="1"/>
</dbReference>
<feature type="domain" description="NADAR" evidence="1">
    <location>
        <begin position="71"/>
        <end position="218"/>
    </location>
</feature>